<accession>A0A0F9R2X0</accession>
<name>A0A0F9R2X0_9ZZZZ</name>
<dbReference type="EMBL" id="LAZR01001088">
    <property type="protein sequence ID" value="KKN50940.1"/>
    <property type="molecule type" value="Genomic_DNA"/>
</dbReference>
<feature type="coiled-coil region" evidence="1">
    <location>
        <begin position="1286"/>
        <end position="1313"/>
    </location>
</feature>
<gene>
    <name evidence="3" type="ORF">LCGC14_0627580</name>
</gene>
<reference evidence="3" key="1">
    <citation type="journal article" date="2015" name="Nature">
        <title>Complex archaea that bridge the gap between prokaryotes and eukaryotes.</title>
        <authorList>
            <person name="Spang A."/>
            <person name="Saw J.H."/>
            <person name="Jorgensen S.L."/>
            <person name="Zaremba-Niedzwiedzka K."/>
            <person name="Martijn J."/>
            <person name="Lind A.E."/>
            <person name="van Eijk R."/>
            <person name="Schleper C."/>
            <person name="Guy L."/>
            <person name="Ettema T.J."/>
        </authorList>
    </citation>
    <scope>NUCLEOTIDE SEQUENCE</scope>
</reference>
<keyword evidence="2" id="KW-1133">Transmembrane helix</keyword>
<evidence type="ECO:0000256" key="1">
    <source>
        <dbReference type="SAM" id="Coils"/>
    </source>
</evidence>
<evidence type="ECO:0000313" key="3">
    <source>
        <dbReference type="EMBL" id="KKN50940.1"/>
    </source>
</evidence>
<protein>
    <submittedName>
        <fullName evidence="3">Uncharacterized protein</fullName>
    </submittedName>
</protein>
<organism evidence="3">
    <name type="scientific">marine sediment metagenome</name>
    <dbReference type="NCBI Taxonomy" id="412755"/>
    <lineage>
        <taxon>unclassified sequences</taxon>
        <taxon>metagenomes</taxon>
        <taxon>ecological metagenomes</taxon>
    </lineage>
</organism>
<feature type="non-terminal residue" evidence="3">
    <location>
        <position position="1"/>
    </location>
</feature>
<keyword evidence="2" id="KW-0812">Transmembrane</keyword>
<comment type="caution">
    <text evidence="3">The sequence shown here is derived from an EMBL/GenBank/DDBJ whole genome shotgun (WGS) entry which is preliminary data.</text>
</comment>
<keyword evidence="2" id="KW-0472">Membrane</keyword>
<proteinExistence type="predicted"/>
<evidence type="ECO:0000256" key="2">
    <source>
        <dbReference type="SAM" id="Phobius"/>
    </source>
</evidence>
<feature type="transmembrane region" description="Helical" evidence="2">
    <location>
        <begin position="965"/>
        <end position="986"/>
    </location>
</feature>
<sequence>ILNFTQSNSTFNNGTEISLLNWTIKNNVSDYGVFAVQLTWTNGTEVGYEEINIEIVGKTNLKINTPNLIPYPVYDAGYDFNITVNFTDTGQSKNISDANIQYRINDKTISAVNESVVHVGYGLYNISIDCNHSDFNPYGINNITIFANKTFHYNQSKVLYLVILAETDYNPGQYPSGSNFYSDQTFNITLYLNNTVKDQAIDGYYLTINANDSLYLNSSANTNRIFNLTGGYYNITVNCSDNAFDGYGPFNIEVIMNKSYHYNHSYNFDINIMGKATLTVSKYPDKLNYGSEDTFNITAYYNDTITNEKITGAKITVEVDGKLYLNSSDSANATRFDLVGDGTYYNITINCNDTDFKYYGQFDLRINASKQYYESQSDTSLDPIIIGNTTLGTTLPPNKTQYKSDREFNITVQYTDVEQSTGIAGANITVKVDGIFYINSSVNITRFEDFGDGSYNITINCSDSIFHFGFNEIQIIASKLNHTTGYDNITIDIIVVTEIIPINPNTMGANNVFSLGSIRRGQSSFATFNYSAIDGNPINGASWGLESSTHNFIDTFQENGNGSYTITLDSSGVNVGAYTYIFNITAPGNETQLITLQGTINPATTEIQNLQLGTTPARHTGLNQSVTFIFRDTIEGTGIGSLTTENIIVYDKTGINITEWKRGPTSHNWTLVSLGGGSYRLDVSTYGLSVGRYNFSFTITPNSNYVGAPSPDMSFYLRGYYTTFGLMSLADEGGFLISNDTAYNYTSYIRNDLNIGFNITNDDLSNSLVLEHMDTYSITYIDLNNNSITGTINNTITFNLVNDTYGYFIGTLNLTQANLTAGYYQFDIAITKTNFEGTGFSFNLTLLPRYSISVSIDSFLDDITAGEDFWIAFNVSIILNSPTEPLEGALVILTPSINGIPQNALTETTNSSGIVVFEFTIPSDAKNLSLSLTLEGEFNYEGKFSAFSDFTVNPPKSEGIPFEVILTYLIIFAIAIGVGGGSLAVYKGVVVPKKREKARILMEVKTIFDDAINLEHILILYKGTGTCIFFKSFGSEQVDPELISGFISAISSFGKDLVSQEELNEITYGDKMLLISDGEFTRAALVLGKKASLILRKNTMEFINVFEKTYDNELPNWRGQLNIFRSAGTIIDEMLSTSIILPHEISYEFSNVKSLKTVHSRDVLKIANHLIKDTERKFFFIATLLKEATEKTSKDTAEIFMGIKELRDQRILIPIEISAIEAPPISQQEINLIDQKITGLVNLSPEEKQKLINDLAQIGPAEREAYFSSMTEQEKIVTAPLETKPEAAVIENIKKAKKEIKKLRKNAFSAKKKKDYENSIKIYQNAEKLATDWELSRECHELDELIRMTKIEDFKIKKVNLEKEAKLLEKAEKYEGAAQKYKASSKMASEIFKLGVDDMTKEVKRLTNKFRECEKLI</sequence>
<keyword evidence="1" id="KW-0175">Coiled coil</keyword>